<comment type="catalytic activity">
    <reaction evidence="9 11">
        <text>dTMP + ATP = dTDP + ADP</text>
        <dbReference type="Rhea" id="RHEA:13517"/>
        <dbReference type="ChEBI" id="CHEBI:30616"/>
        <dbReference type="ChEBI" id="CHEBI:58369"/>
        <dbReference type="ChEBI" id="CHEBI:63528"/>
        <dbReference type="ChEBI" id="CHEBI:456216"/>
        <dbReference type="EC" id="2.7.4.9"/>
    </reaction>
</comment>
<dbReference type="AlphaFoldDB" id="A0A1G6P0U1"/>
<dbReference type="Proteomes" id="UP000242662">
    <property type="component" value="Unassembled WGS sequence"/>
</dbReference>
<dbReference type="HAMAP" id="MF_00165">
    <property type="entry name" value="Thymidylate_kinase"/>
    <property type="match status" value="1"/>
</dbReference>
<dbReference type="InterPro" id="IPR027417">
    <property type="entry name" value="P-loop_NTPase"/>
</dbReference>
<dbReference type="PANTHER" id="PTHR10344:SF4">
    <property type="entry name" value="UMP-CMP KINASE 2, MITOCHONDRIAL"/>
    <property type="match status" value="1"/>
</dbReference>
<dbReference type="GO" id="GO:0006235">
    <property type="term" value="P:dTTP biosynthetic process"/>
    <property type="evidence" value="ECO:0007669"/>
    <property type="project" value="UniProtKB-UniRule"/>
</dbReference>
<dbReference type="STRING" id="1464122.SAMN05421737_11445"/>
<dbReference type="Gene3D" id="3.40.50.300">
    <property type="entry name" value="P-loop containing nucleotide triphosphate hydrolases"/>
    <property type="match status" value="1"/>
</dbReference>
<evidence type="ECO:0000256" key="9">
    <source>
        <dbReference type="ARBA" id="ARBA00048743"/>
    </source>
</evidence>
<dbReference type="CDD" id="cd01672">
    <property type="entry name" value="TMPK"/>
    <property type="match status" value="1"/>
</dbReference>
<dbReference type="GO" id="GO:0005829">
    <property type="term" value="C:cytosol"/>
    <property type="evidence" value="ECO:0007669"/>
    <property type="project" value="TreeGrafter"/>
</dbReference>
<dbReference type="OrthoDB" id="9774907at2"/>
<dbReference type="GO" id="GO:0004798">
    <property type="term" value="F:dTMP kinase activity"/>
    <property type="evidence" value="ECO:0007669"/>
    <property type="project" value="UniProtKB-UniRule"/>
</dbReference>
<evidence type="ECO:0000313" key="13">
    <source>
        <dbReference type="EMBL" id="SDC73822.1"/>
    </source>
</evidence>
<dbReference type="InterPro" id="IPR018095">
    <property type="entry name" value="Thymidylate_kin_CS"/>
</dbReference>
<sequence>MKKGTFITVEGGEGAGKTTVLMSVEQQLKERGYEVVCTREPGGVLLAERIRALLLHTHDIDMDERTEALLYAAARREHLMKKIVPALQRGQIVLCDRFIDSSLAYQGYAREIGVEEVRAINMFAVESYMPELTLYFSLDPSVGLTRIEKDQGRERNRLDHEKLYFHEQVKAGYETLANKHCDRIKMIDASEPLPKVIKNVMIHIDSVL</sequence>
<keyword evidence="8 11" id="KW-0067">ATP-binding</keyword>
<keyword evidence="6 11" id="KW-0547">Nucleotide-binding</keyword>
<evidence type="ECO:0000256" key="8">
    <source>
        <dbReference type="ARBA" id="ARBA00022840"/>
    </source>
</evidence>
<dbReference type="PANTHER" id="PTHR10344">
    <property type="entry name" value="THYMIDYLATE KINASE"/>
    <property type="match status" value="1"/>
</dbReference>
<dbReference type="Pfam" id="PF02223">
    <property type="entry name" value="Thymidylate_kin"/>
    <property type="match status" value="1"/>
</dbReference>
<evidence type="ECO:0000256" key="1">
    <source>
        <dbReference type="ARBA" id="ARBA00009776"/>
    </source>
</evidence>
<dbReference type="NCBIfam" id="TIGR00041">
    <property type="entry name" value="DTMP_kinase"/>
    <property type="match status" value="1"/>
</dbReference>
<organism evidence="13 14">
    <name type="scientific">Shouchella lonarensis</name>
    <dbReference type="NCBI Taxonomy" id="1464122"/>
    <lineage>
        <taxon>Bacteria</taxon>
        <taxon>Bacillati</taxon>
        <taxon>Bacillota</taxon>
        <taxon>Bacilli</taxon>
        <taxon>Bacillales</taxon>
        <taxon>Bacillaceae</taxon>
        <taxon>Shouchella</taxon>
    </lineage>
</organism>
<keyword evidence="7 11" id="KW-0418">Kinase</keyword>
<feature type="domain" description="Thymidylate kinase-like" evidence="12">
    <location>
        <begin position="9"/>
        <end position="196"/>
    </location>
</feature>
<evidence type="ECO:0000259" key="12">
    <source>
        <dbReference type="Pfam" id="PF02223"/>
    </source>
</evidence>
<protein>
    <recommendedName>
        <fullName evidence="3 11">Thymidylate kinase</fullName>
        <ecNumber evidence="2 11">2.7.4.9</ecNumber>
    </recommendedName>
    <alternativeName>
        <fullName evidence="11">dTMP kinase</fullName>
    </alternativeName>
</protein>
<dbReference type="GO" id="GO:0006227">
    <property type="term" value="P:dUDP biosynthetic process"/>
    <property type="evidence" value="ECO:0007669"/>
    <property type="project" value="TreeGrafter"/>
</dbReference>
<evidence type="ECO:0000256" key="7">
    <source>
        <dbReference type="ARBA" id="ARBA00022777"/>
    </source>
</evidence>
<dbReference type="GO" id="GO:0006233">
    <property type="term" value="P:dTDP biosynthetic process"/>
    <property type="evidence" value="ECO:0007669"/>
    <property type="project" value="InterPro"/>
</dbReference>
<evidence type="ECO:0000256" key="2">
    <source>
        <dbReference type="ARBA" id="ARBA00012980"/>
    </source>
</evidence>
<evidence type="ECO:0000256" key="4">
    <source>
        <dbReference type="ARBA" id="ARBA00022679"/>
    </source>
</evidence>
<keyword evidence="4 11" id="KW-0808">Transferase</keyword>
<evidence type="ECO:0000313" key="14">
    <source>
        <dbReference type="Proteomes" id="UP000242662"/>
    </source>
</evidence>
<evidence type="ECO:0000256" key="3">
    <source>
        <dbReference type="ARBA" id="ARBA00017144"/>
    </source>
</evidence>
<accession>A0A1G6P0U1</accession>
<dbReference type="InterPro" id="IPR039430">
    <property type="entry name" value="Thymidylate_kin-like_dom"/>
</dbReference>
<proteinExistence type="inferred from homology"/>
<dbReference type="SUPFAM" id="SSF52540">
    <property type="entry name" value="P-loop containing nucleoside triphosphate hydrolases"/>
    <property type="match status" value="1"/>
</dbReference>
<dbReference type="InterPro" id="IPR018094">
    <property type="entry name" value="Thymidylate_kinase"/>
</dbReference>
<dbReference type="GO" id="GO:0005524">
    <property type="term" value="F:ATP binding"/>
    <property type="evidence" value="ECO:0007669"/>
    <property type="project" value="UniProtKB-UniRule"/>
</dbReference>
<evidence type="ECO:0000256" key="10">
    <source>
        <dbReference type="ARBA" id="ARBA00057735"/>
    </source>
</evidence>
<keyword evidence="5 11" id="KW-0545">Nucleotide biosynthesis</keyword>
<comment type="function">
    <text evidence="10 11">Phosphorylation of dTMP to form dTDP in both de novo and salvage pathways of dTTP synthesis.</text>
</comment>
<evidence type="ECO:0000256" key="6">
    <source>
        <dbReference type="ARBA" id="ARBA00022741"/>
    </source>
</evidence>
<gene>
    <name evidence="11" type="primary">tmk</name>
    <name evidence="13" type="ORF">SAMN05421737_11445</name>
</gene>
<comment type="similarity">
    <text evidence="1 11">Belongs to the thymidylate kinase family.</text>
</comment>
<dbReference type="FunFam" id="3.40.50.300:FF:000225">
    <property type="entry name" value="Thymidylate kinase"/>
    <property type="match status" value="1"/>
</dbReference>
<dbReference type="EMBL" id="FMYM01000014">
    <property type="protein sequence ID" value="SDC73822.1"/>
    <property type="molecule type" value="Genomic_DNA"/>
</dbReference>
<name>A0A1G6P0U1_9BACI</name>
<evidence type="ECO:0000256" key="5">
    <source>
        <dbReference type="ARBA" id="ARBA00022727"/>
    </source>
</evidence>
<dbReference type="PROSITE" id="PS01331">
    <property type="entry name" value="THYMIDYLATE_KINASE"/>
    <property type="match status" value="1"/>
</dbReference>
<dbReference type="EC" id="2.7.4.9" evidence="2 11"/>
<evidence type="ECO:0000256" key="11">
    <source>
        <dbReference type="HAMAP-Rule" id="MF_00165"/>
    </source>
</evidence>
<keyword evidence="14" id="KW-1185">Reference proteome</keyword>
<dbReference type="RefSeq" id="WP_090776675.1">
    <property type="nucleotide sequence ID" value="NZ_FMYM01000014.1"/>
</dbReference>
<feature type="binding site" evidence="11">
    <location>
        <begin position="11"/>
        <end position="18"/>
    </location>
    <ligand>
        <name>ATP</name>
        <dbReference type="ChEBI" id="CHEBI:30616"/>
    </ligand>
</feature>
<reference evidence="14" key="1">
    <citation type="submission" date="2016-09" db="EMBL/GenBank/DDBJ databases">
        <authorList>
            <person name="Varghese N."/>
            <person name="Submissions S."/>
        </authorList>
    </citation>
    <scope>NUCLEOTIDE SEQUENCE [LARGE SCALE GENOMIC DNA]</scope>
    <source>
        <strain evidence="14">25nlg</strain>
    </source>
</reference>